<accession>A0A1R1PFV3</accession>
<protein>
    <submittedName>
        <fullName evidence="1">Uncharacterized protein</fullName>
    </submittedName>
</protein>
<dbReference type="Proteomes" id="UP000188320">
    <property type="component" value="Unassembled WGS sequence"/>
</dbReference>
<comment type="caution">
    <text evidence="1">The sequence shown here is derived from an EMBL/GenBank/DDBJ whole genome shotgun (WGS) entry which is preliminary data.</text>
</comment>
<evidence type="ECO:0000313" key="1">
    <source>
        <dbReference type="EMBL" id="OMH79851.1"/>
    </source>
</evidence>
<gene>
    <name evidence="1" type="ORF">AX774_g6716</name>
</gene>
<organism evidence="1 2">
    <name type="scientific">Zancudomyces culisetae</name>
    <name type="common">Gut fungus</name>
    <name type="synonym">Smittium culisetae</name>
    <dbReference type="NCBI Taxonomy" id="1213189"/>
    <lineage>
        <taxon>Eukaryota</taxon>
        <taxon>Fungi</taxon>
        <taxon>Fungi incertae sedis</taxon>
        <taxon>Zoopagomycota</taxon>
        <taxon>Kickxellomycotina</taxon>
        <taxon>Harpellomycetes</taxon>
        <taxon>Harpellales</taxon>
        <taxon>Legeriomycetaceae</taxon>
        <taxon>Zancudomyces</taxon>
    </lineage>
</organism>
<name>A0A1R1PFV3_ZANCU</name>
<sequence>MLYLGRQFIHSNTSVHIPHHHQVFTSAHQHLTHQTLVIQIVQLNFNFSGSFKTDYLYLFQVWNHQVISAFIKTRYIPVITNHHSESPPCLIPQICLYHFSTCYYFFFFFV</sequence>
<reference evidence="2" key="1">
    <citation type="submission" date="2017-01" db="EMBL/GenBank/DDBJ databases">
        <authorList>
            <person name="Wang Y."/>
            <person name="White M."/>
            <person name="Kvist S."/>
            <person name="Moncalvo J.-M."/>
        </authorList>
    </citation>
    <scope>NUCLEOTIDE SEQUENCE [LARGE SCALE GENOMIC DNA]</scope>
    <source>
        <strain evidence="2">COL-18-3</strain>
    </source>
</reference>
<dbReference type="EMBL" id="LSSK01001383">
    <property type="protein sequence ID" value="OMH79851.1"/>
    <property type="molecule type" value="Genomic_DNA"/>
</dbReference>
<proteinExistence type="predicted"/>
<keyword evidence="2" id="KW-1185">Reference proteome</keyword>
<evidence type="ECO:0000313" key="2">
    <source>
        <dbReference type="Proteomes" id="UP000188320"/>
    </source>
</evidence>
<dbReference type="AlphaFoldDB" id="A0A1R1PFV3"/>